<keyword evidence="9" id="KW-1185">Reference proteome</keyword>
<dbReference type="InterPro" id="IPR050390">
    <property type="entry name" value="C5-Methyltransferase"/>
</dbReference>
<dbReference type="SMART" id="SM00525">
    <property type="entry name" value="FES"/>
    <property type="match status" value="1"/>
</dbReference>
<comment type="caution">
    <text evidence="8">The sequence shown here is derived from an EMBL/GenBank/DDBJ whole genome shotgun (WGS) entry which is preliminary data.</text>
</comment>
<keyword evidence="2 5" id="KW-0808">Transferase</keyword>
<dbReference type="Gene3D" id="3.90.120.10">
    <property type="entry name" value="DNA Methylase, subunit A, domain 2"/>
    <property type="match status" value="1"/>
</dbReference>
<dbReference type="EC" id="2.1.1.37" evidence="7"/>
<dbReference type="Pfam" id="PF00145">
    <property type="entry name" value="DNA_methylase"/>
    <property type="match status" value="2"/>
</dbReference>
<dbReference type="PANTHER" id="PTHR10629:SF52">
    <property type="entry name" value="DNA (CYTOSINE-5)-METHYLTRANSFERASE 1"/>
    <property type="match status" value="1"/>
</dbReference>
<dbReference type="PRINTS" id="PR00105">
    <property type="entry name" value="C5METTRFRASE"/>
</dbReference>
<gene>
    <name evidence="8" type="ORF">GCM10009681_52290</name>
</gene>
<dbReference type="PANTHER" id="PTHR10629">
    <property type="entry name" value="CYTOSINE-SPECIFIC METHYLTRANSFERASE"/>
    <property type="match status" value="1"/>
</dbReference>
<feature type="active site" evidence="5">
    <location>
        <position position="129"/>
    </location>
</feature>
<evidence type="ECO:0000256" key="2">
    <source>
        <dbReference type="ARBA" id="ARBA00022679"/>
    </source>
</evidence>
<dbReference type="Proteomes" id="UP001500655">
    <property type="component" value="Unassembled WGS sequence"/>
</dbReference>
<dbReference type="EMBL" id="BAAALS010000038">
    <property type="protein sequence ID" value="GAA1774278.1"/>
    <property type="molecule type" value="Genomic_DNA"/>
</dbReference>
<comment type="similarity">
    <text evidence="5 6">Belongs to the class I-like SAM-binding methyltransferase superfamily. C5-methyltransferase family.</text>
</comment>
<evidence type="ECO:0000256" key="7">
    <source>
        <dbReference type="RuleBase" id="RU000417"/>
    </source>
</evidence>
<dbReference type="InterPro" id="IPR011257">
    <property type="entry name" value="DNA_glycosylase"/>
</dbReference>
<dbReference type="Gene3D" id="3.40.50.150">
    <property type="entry name" value="Vaccinia Virus protein VP39"/>
    <property type="match status" value="1"/>
</dbReference>
<dbReference type="InterPro" id="IPR031303">
    <property type="entry name" value="C5_meth_CS"/>
</dbReference>
<evidence type="ECO:0000256" key="6">
    <source>
        <dbReference type="RuleBase" id="RU000416"/>
    </source>
</evidence>
<reference evidence="9" key="1">
    <citation type="journal article" date="2019" name="Int. J. Syst. Evol. Microbiol.">
        <title>The Global Catalogue of Microorganisms (GCM) 10K type strain sequencing project: providing services to taxonomists for standard genome sequencing and annotation.</title>
        <authorList>
            <consortium name="The Broad Institute Genomics Platform"/>
            <consortium name="The Broad Institute Genome Sequencing Center for Infectious Disease"/>
            <person name="Wu L."/>
            <person name="Ma J."/>
        </authorList>
    </citation>
    <scope>NUCLEOTIDE SEQUENCE [LARGE SCALE GENOMIC DNA]</scope>
    <source>
        <strain evidence="9">JCM 13249</strain>
    </source>
</reference>
<dbReference type="RefSeq" id="WP_344087600.1">
    <property type="nucleotide sequence ID" value="NZ_BAAALS010000038.1"/>
</dbReference>
<comment type="catalytic activity">
    <reaction evidence="7">
        <text>a 2'-deoxycytidine in DNA + S-adenosyl-L-methionine = a 5-methyl-2'-deoxycytidine in DNA + S-adenosyl-L-homocysteine + H(+)</text>
        <dbReference type="Rhea" id="RHEA:13681"/>
        <dbReference type="Rhea" id="RHEA-COMP:11369"/>
        <dbReference type="Rhea" id="RHEA-COMP:11370"/>
        <dbReference type="ChEBI" id="CHEBI:15378"/>
        <dbReference type="ChEBI" id="CHEBI:57856"/>
        <dbReference type="ChEBI" id="CHEBI:59789"/>
        <dbReference type="ChEBI" id="CHEBI:85452"/>
        <dbReference type="ChEBI" id="CHEBI:85454"/>
        <dbReference type="EC" id="2.1.1.37"/>
    </reaction>
</comment>
<dbReference type="PROSITE" id="PS00094">
    <property type="entry name" value="C5_MTASE_1"/>
    <property type="match status" value="1"/>
</dbReference>
<dbReference type="InterPro" id="IPR001525">
    <property type="entry name" value="C5_MeTfrase"/>
</dbReference>
<dbReference type="NCBIfam" id="TIGR00675">
    <property type="entry name" value="dcm"/>
    <property type="match status" value="1"/>
</dbReference>
<evidence type="ECO:0000256" key="5">
    <source>
        <dbReference type="PROSITE-ProRule" id="PRU01016"/>
    </source>
</evidence>
<accession>A0ABP4XAH5</accession>
<dbReference type="Gene3D" id="1.10.340.30">
    <property type="entry name" value="Hypothetical protein, domain 2"/>
    <property type="match status" value="1"/>
</dbReference>
<dbReference type="Gene3D" id="1.10.1670.10">
    <property type="entry name" value="Helix-hairpin-Helix base-excision DNA repair enzymes (C-terminal)"/>
    <property type="match status" value="1"/>
</dbReference>
<evidence type="ECO:0000256" key="1">
    <source>
        <dbReference type="ARBA" id="ARBA00022603"/>
    </source>
</evidence>
<protein>
    <recommendedName>
        <fullName evidence="7">Cytosine-specific methyltransferase</fullName>
        <ecNumber evidence="7">2.1.1.37</ecNumber>
    </recommendedName>
</protein>
<evidence type="ECO:0000313" key="8">
    <source>
        <dbReference type="EMBL" id="GAA1774278.1"/>
    </source>
</evidence>
<dbReference type="InterPro" id="IPR029063">
    <property type="entry name" value="SAM-dependent_MTases_sf"/>
</dbReference>
<dbReference type="PROSITE" id="PS00095">
    <property type="entry name" value="C5_MTASE_2"/>
    <property type="match status" value="1"/>
</dbReference>
<dbReference type="SUPFAM" id="SSF53335">
    <property type="entry name" value="S-adenosyl-L-methionine-dependent methyltransferases"/>
    <property type="match status" value="1"/>
</dbReference>
<evidence type="ECO:0000256" key="4">
    <source>
        <dbReference type="ARBA" id="ARBA00022747"/>
    </source>
</evidence>
<name>A0ABP4XAH5_9ACTN</name>
<keyword evidence="1 5" id="KW-0489">Methyltransferase</keyword>
<dbReference type="SUPFAM" id="SSF48150">
    <property type="entry name" value="DNA-glycosylase"/>
    <property type="match status" value="1"/>
</dbReference>
<proteinExistence type="inferred from homology"/>
<organism evidence="8 9">
    <name type="scientific">Luedemannella helvata</name>
    <dbReference type="NCBI Taxonomy" id="349315"/>
    <lineage>
        <taxon>Bacteria</taxon>
        <taxon>Bacillati</taxon>
        <taxon>Actinomycetota</taxon>
        <taxon>Actinomycetes</taxon>
        <taxon>Micromonosporales</taxon>
        <taxon>Micromonosporaceae</taxon>
        <taxon>Luedemannella</taxon>
    </lineage>
</organism>
<sequence length="641" mass="70907">MTEGTARTRRHTGYGVKLVRGPFVRLAPHPRACATDEEFLQFAAERRAAGDRLAADLFAGAGGLSLGLTQAGFRVVLAADHDAESVETHRHHHPGLSLDCDLSDPDTLVRVAGLIRDAGIELLAGGPPCQPFSKAGRSMIRHRVRHHLRPAHDERRDLWRSFLEVIQLARPSAVVMENVPDMALDREMFIFRTLVHELESIGYAVKAKLVETLQYGVPQFRQRLIVVALRDSTAFEWPAVVPDRVTVWNAIGDLPPVEGGWRPEGGAEGWIAYDGPQGEFQRSMRADVPPADAGKVFDHITRPVREDDLLAFDLMGEKTLYSDLPEEMRRYRADIFDDKYKRLDANNYSRTITAHIAKDGYWYIHPRQNRTLTVREAARLQTFPDHFRFAGPPSAAFRQIGNAVPPLLGRHLGDAVRAALDSPTPVTYRTLDVAAALTAWFRDREALALPWLRASTRWQVITAETLLDRAAPDQIRFVWPLLQRWAVPADTAAASDELATIGRLIGRQQRAARIAAIAERLAPTPEVLDSDESVSGIDASVLDLAVLVVPTHGEDESEEPVLVTKGVLRVAARFTDEVVDRRNRLSDGRLAVARMVGDDTNARDAHLALIELSNSLCRPVSPDCGQCPLLKLCPAAGTVDG</sequence>
<dbReference type="InterPro" id="IPR023170">
    <property type="entry name" value="HhH_base_excis_C"/>
</dbReference>
<dbReference type="PROSITE" id="PS51679">
    <property type="entry name" value="SAM_MT_C5"/>
    <property type="match status" value="1"/>
</dbReference>
<keyword evidence="3 5" id="KW-0949">S-adenosyl-L-methionine</keyword>
<dbReference type="InterPro" id="IPR018117">
    <property type="entry name" value="C5_DNA_meth_AS"/>
</dbReference>
<dbReference type="InterPro" id="IPR003651">
    <property type="entry name" value="Endonuclease3_FeS-loop_motif"/>
</dbReference>
<evidence type="ECO:0000256" key="3">
    <source>
        <dbReference type="ARBA" id="ARBA00022691"/>
    </source>
</evidence>
<evidence type="ECO:0000313" key="9">
    <source>
        <dbReference type="Proteomes" id="UP001500655"/>
    </source>
</evidence>
<keyword evidence="4" id="KW-0680">Restriction system</keyword>